<gene>
    <name evidence="2" type="ORF">M9458_053217</name>
</gene>
<dbReference type="Pfam" id="PF18804">
    <property type="entry name" value="CxC3"/>
    <property type="match status" value="1"/>
</dbReference>
<dbReference type="Proteomes" id="UP001529510">
    <property type="component" value="Unassembled WGS sequence"/>
</dbReference>
<keyword evidence="3" id="KW-1185">Reference proteome</keyword>
<comment type="caution">
    <text evidence="2">The sequence shown here is derived from an EMBL/GenBank/DDBJ whole genome shotgun (WGS) entry which is preliminary data.</text>
</comment>
<evidence type="ECO:0000259" key="1">
    <source>
        <dbReference type="Pfam" id="PF18804"/>
    </source>
</evidence>
<name>A0ABD0MS72_CIRMR</name>
<sequence length="77" mass="8935">RFDLHQPLYVCQTCQHQWTPELKDLLRSGFWPASVTNSTLYTLDLLSSFQELKVISPGFSRRAFAKLLEHRTKIGGR</sequence>
<evidence type="ECO:0000313" key="2">
    <source>
        <dbReference type="EMBL" id="KAL0151431.1"/>
    </source>
</evidence>
<reference evidence="2 3" key="1">
    <citation type="submission" date="2024-05" db="EMBL/GenBank/DDBJ databases">
        <title>Genome sequencing and assembly of Indian major carp, Cirrhinus mrigala (Hamilton, 1822).</title>
        <authorList>
            <person name="Mohindra V."/>
            <person name="Chowdhury L.M."/>
            <person name="Lal K."/>
            <person name="Jena J.K."/>
        </authorList>
    </citation>
    <scope>NUCLEOTIDE SEQUENCE [LARGE SCALE GENOMIC DNA]</scope>
    <source>
        <strain evidence="2">CM1030</strain>
        <tissue evidence="2">Blood</tissue>
    </source>
</reference>
<accession>A0ABD0MS72</accession>
<dbReference type="AlphaFoldDB" id="A0ABD0MS72"/>
<proteinExistence type="predicted"/>
<protein>
    <recommendedName>
        <fullName evidence="1">CxC3 like cysteine cluster domain-containing protein</fullName>
    </recommendedName>
</protein>
<feature type="domain" description="CxC3 like cysteine cluster" evidence="1">
    <location>
        <begin position="1"/>
        <end position="70"/>
    </location>
</feature>
<feature type="non-terminal residue" evidence="2">
    <location>
        <position position="1"/>
    </location>
</feature>
<dbReference type="EMBL" id="JAMKFB020000245">
    <property type="protein sequence ID" value="KAL0151431.1"/>
    <property type="molecule type" value="Genomic_DNA"/>
</dbReference>
<dbReference type="InterPro" id="IPR040564">
    <property type="entry name" value="CxC3-like"/>
</dbReference>
<evidence type="ECO:0000313" key="3">
    <source>
        <dbReference type="Proteomes" id="UP001529510"/>
    </source>
</evidence>
<feature type="non-terminal residue" evidence="2">
    <location>
        <position position="77"/>
    </location>
</feature>
<organism evidence="2 3">
    <name type="scientific">Cirrhinus mrigala</name>
    <name type="common">Mrigala</name>
    <dbReference type="NCBI Taxonomy" id="683832"/>
    <lineage>
        <taxon>Eukaryota</taxon>
        <taxon>Metazoa</taxon>
        <taxon>Chordata</taxon>
        <taxon>Craniata</taxon>
        <taxon>Vertebrata</taxon>
        <taxon>Euteleostomi</taxon>
        <taxon>Actinopterygii</taxon>
        <taxon>Neopterygii</taxon>
        <taxon>Teleostei</taxon>
        <taxon>Ostariophysi</taxon>
        <taxon>Cypriniformes</taxon>
        <taxon>Cyprinidae</taxon>
        <taxon>Labeoninae</taxon>
        <taxon>Labeonini</taxon>
        <taxon>Cirrhinus</taxon>
    </lineage>
</organism>